<dbReference type="OrthoDB" id="7960860at2"/>
<keyword evidence="5" id="KW-1185">Reference proteome</keyword>
<feature type="signal peptide" evidence="1">
    <location>
        <begin position="1"/>
        <end position="19"/>
    </location>
</feature>
<sequence length="95" mass="10192">MFRSAGIALVVLTASAAWGSELPRYDIEATCRAAPTLQGSAGNTDRNCLRDEAQARAQLGQQWAGFDARRRDECVQEASLGGSPSYVALLTCLQM</sequence>
<evidence type="ECO:0000313" key="5">
    <source>
        <dbReference type="Proteomes" id="UP001156856"/>
    </source>
</evidence>
<name>A0A512JA05_9HYPH</name>
<dbReference type="Proteomes" id="UP001156856">
    <property type="component" value="Unassembled WGS sequence"/>
</dbReference>
<reference evidence="3" key="1">
    <citation type="journal article" date="2014" name="Int. J. Syst. Evol. Microbiol.">
        <title>Complete genome of a new Firmicutes species belonging to the dominant human colonic microbiota ('Ruminococcus bicirculans') reveals two chromosomes and a selective capacity to utilize plant glucans.</title>
        <authorList>
            <consortium name="NISC Comparative Sequencing Program"/>
            <person name="Wegmann U."/>
            <person name="Louis P."/>
            <person name="Goesmann A."/>
            <person name="Henrissat B."/>
            <person name="Duncan S.H."/>
            <person name="Flint H.J."/>
        </authorList>
    </citation>
    <scope>NUCLEOTIDE SEQUENCE</scope>
    <source>
        <strain evidence="3">NBRC 107715</strain>
    </source>
</reference>
<evidence type="ECO:0000313" key="4">
    <source>
        <dbReference type="Proteomes" id="UP000321960"/>
    </source>
</evidence>
<dbReference type="AlphaFoldDB" id="A0A512JA05"/>
<feature type="chain" id="PRO_5021761601" description="Lysozyme inhibitor LprI N-terminal domain-containing protein" evidence="1">
    <location>
        <begin position="20"/>
        <end position="95"/>
    </location>
</feature>
<reference evidence="5" key="2">
    <citation type="journal article" date="2019" name="Int. J. Syst. Evol. Microbiol.">
        <title>The Global Catalogue of Microorganisms (GCM) 10K type strain sequencing project: providing services to taxonomists for standard genome sequencing and annotation.</title>
        <authorList>
            <consortium name="The Broad Institute Genomics Platform"/>
            <consortium name="The Broad Institute Genome Sequencing Center for Infectious Disease"/>
            <person name="Wu L."/>
            <person name="Ma J."/>
        </authorList>
    </citation>
    <scope>NUCLEOTIDE SEQUENCE [LARGE SCALE GENOMIC DNA]</scope>
    <source>
        <strain evidence="5">NBRC 107715</strain>
    </source>
</reference>
<gene>
    <name evidence="3" type="ORF">GCM10007888_54810</name>
    <name evidence="2" type="ORF">MOX02_48320</name>
</gene>
<evidence type="ECO:0000256" key="1">
    <source>
        <dbReference type="SAM" id="SignalP"/>
    </source>
</evidence>
<keyword evidence="1" id="KW-0732">Signal</keyword>
<reference evidence="3" key="4">
    <citation type="submission" date="2023-01" db="EMBL/GenBank/DDBJ databases">
        <title>Draft genome sequence of Methylobacterium oxalidis strain NBRC 107715.</title>
        <authorList>
            <person name="Sun Q."/>
            <person name="Mori K."/>
        </authorList>
    </citation>
    <scope>NUCLEOTIDE SEQUENCE</scope>
    <source>
        <strain evidence="3">NBRC 107715</strain>
    </source>
</reference>
<dbReference type="EMBL" id="BSPK01000111">
    <property type="protein sequence ID" value="GLS67098.1"/>
    <property type="molecule type" value="Genomic_DNA"/>
</dbReference>
<organism evidence="2 4">
    <name type="scientific">Methylobacterium oxalidis</name>
    <dbReference type="NCBI Taxonomy" id="944322"/>
    <lineage>
        <taxon>Bacteria</taxon>
        <taxon>Pseudomonadati</taxon>
        <taxon>Pseudomonadota</taxon>
        <taxon>Alphaproteobacteria</taxon>
        <taxon>Hyphomicrobiales</taxon>
        <taxon>Methylobacteriaceae</taxon>
        <taxon>Methylobacterium</taxon>
    </lineage>
</organism>
<dbReference type="Proteomes" id="UP000321960">
    <property type="component" value="Unassembled WGS sequence"/>
</dbReference>
<reference evidence="2 4" key="3">
    <citation type="submission" date="2019-07" db="EMBL/GenBank/DDBJ databases">
        <title>Whole genome shotgun sequence of Methylobacterium oxalidis NBRC 107715.</title>
        <authorList>
            <person name="Hosoyama A."/>
            <person name="Uohara A."/>
            <person name="Ohji S."/>
            <person name="Ichikawa N."/>
        </authorList>
    </citation>
    <scope>NUCLEOTIDE SEQUENCE [LARGE SCALE GENOMIC DNA]</scope>
    <source>
        <strain evidence="2 4">NBRC 107715</strain>
    </source>
</reference>
<protein>
    <recommendedName>
        <fullName evidence="6">Lysozyme inhibitor LprI N-terminal domain-containing protein</fullName>
    </recommendedName>
</protein>
<evidence type="ECO:0000313" key="3">
    <source>
        <dbReference type="EMBL" id="GLS67098.1"/>
    </source>
</evidence>
<evidence type="ECO:0000313" key="2">
    <source>
        <dbReference type="EMBL" id="GEP06794.1"/>
    </source>
</evidence>
<proteinExistence type="predicted"/>
<dbReference type="RefSeq" id="WP_147028301.1">
    <property type="nucleotide sequence ID" value="NZ_BJZU01000122.1"/>
</dbReference>
<evidence type="ECO:0008006" key="6">
    <source>
        <dbReference type="Google" id="ProtNLM"/>
    </source>
</evidence>
<dbReference type="EMBL" id="BJZU01000122">
    <property type="protein sequence ID" value="GEP06794.1"/>
    <property type="molecule type" value="Genomic_DNA"/>
</dbReference>
<comment type="caution">
    <text evidence="2">The sequence shown here is derived from an EMBL/GenBank/DDBJ whole genome shotgun (WGS) entry which is preliminary data.</text>
</comment>
<accession>A0A512JA05</accession>